<comment type="caution">
    <text evidence="1">The sequence shown here is derived from an EMBL/GenBank/DDBJ whole genome shotgun (WGS) entry which is preliminary data.</text>
</comment>
<organism evidence="1 2">
    <name type="scientific">Catharanthus roseus</name>
    <name type="common">Madagascar periwinkle</name>
    <name type="synonym">Vinca rosea</name>
    <dbReference type="NCBI Taxonomy" id="4058"/>
    <lineage>
        <taxon>Eukaryota</taxon>
        <taxon>Viridiplantae</taxon>
        <taxon>Streptophyta</taxon>
        <taxon>Embryophyta</taxon>
        <taxon>Tracheophyta</taxon>
        <taxon>Spermatophyta</taxon>
        <taxon>Magnoliopsida</taxon>
        <taxon>eudicotyledons</taxon>
        <taxon>Gunneridae</taxon>
        <taxon>Pentapetalae</taxon>
        <taxon>asterids</taxon>
        <taxon>lamiids</taxon>
        <taxon>Gentianales</taxon>
        <taxon>Apocynaceae</taxon>
        <taxon>Rauvolfioideae</taxon>
        <taxon>Vinceae</taxon>
        <taxon>Catharanthinae</taxon>
        <taxon>Catharanthus</taxon>
    </lineage>
</organism>
<evidence type="ECO:0000313" key="2">
    <source>
        <dbReference type="Proteomes" id="UP001060085"/>
    </source>
</evidence>
<proteinExistence type="predicted"/>
<evidence type="ECO:0000313" key="1">
    <source>
        <dbReference type="EMBL" id="KAI5661885.1"/>
    </source>
</evidence>
<dbReference type="Proteomes" id="UP001060085">
    <property type="component" value="Linkage Group LG05"/>
</dbReference>
<protein>
    <submittedName>
        <fullName evidence="1">Uncharacterized protein</fullName>
    </submittedName>
</protein>
<reference evidence="2" key="1">
    <citation type="journal article" date="2023" name="Nat. Plants">
        <title>Single-cell RNA sequencing provides a high-resolution roadmap for understanding the multicellular compartmentation of specialized metabolism.</title>
        <authorList>
            <person name="Sun S."/>
            <person name="Shen X."/>
            <person name="Li Y."/>
            <person name="Li Y."/>
            <person name="Wang S."/>
            <person name="Li R."/>
            <person name="Zhang H."/>
            <person name="Shen G."/>
            <person name="Guo B."/>
            <person name="Wei J."/>
            <person name="Xu J."/>
            <person name="St-Pierre B."/>
            <person name="Chen S."/>
            <person name="Sun C."/>
        </authorList>
    </citation>
    <scope>NUCLEOTIDE SEQUENCE [LARGE SCALE GENOMIC DNA]</scope>
</reference>
<name>A0ACC0ALX3_CATRO</name>
<gene>
    <name evidence="1" type="ORF">M9H77_21208</name>
</gene>
<accession>A0ACC0ALX3</accession>
<keyword evidence="2" id="KW-1185">Reference proteome</keyword>
<sequence>MASTSSSRSEKIVLQVSDGIIFEVDKAVANLASRGLILLPKVPSNILAKVIEYCKRVITQQLTSGNNIDLKAFVSELVNDDEKTLFGLLVAADYLDINGLLSFTCEDVLDMIKCKIWSTYEGFSISRQIFPRKRRKICEGRIPGLSTKWEEPFIFL</sequence>
<dbReference type="EMBL" id="CM044705">
    <property type="protein sequence ID" value="KAI5661885.1"/>
    <property type="molecule type" value="Genomic_DNA"/>
</dbReference>